<dbReference type="InterPro" id="IPR042070">
    <property type="entry name" value="PucR_C-HTH_sf"/>
</dbReference>
<evidence type="ECO:0000313" key="5">
    <source>
        <dbReference type="Proteomes" id="UP001199469"/>
    </source>
</evidence>
<evidence type="ECO:0000256" key="1">
    <source>
        <dbReference type="ARBA" id="ARBA00006754"/>
    </source>
</evidence>
<dbReference type="PANTHER" id="PTHR33744:SF1">
    <property type="entry name" value="DNA-BINDING TRANSCRIPTIONAL ACTIVATOR ADER"/>
    <property type="match status" value="1"/>
</dbReference>
<dbReference type="Pfam" id="PF17853">
    <property type="entry name" value="GGDEF_2"/>
    <property type="match status" value="1"/>
</dbReference>
<dbReference type="Pfam" id="PF13556">
    <property type="entry name" value="HTH_30"/>
    <property type="match status" value="1"/>
</dbReference>
<comment type="caution">
    <text evidence="4">The sequence shown here is derived from an EMBL/GenBank/DDBJ whole genome shotgun (WGS) entry which is preliminary data.</text>
</comment>
<evidence type="ECO:0000259" key="3">
    <source>
        <dbReference type="Pfam" id="PF17853"/>
    </source>
</evidence>
<dbReference type="InterPro" id="IPR029016">
    <property type="entry name" value="GAF-like_dom_sf"/>
</dbReference>
<organism evidence="4 5">
    <name type="scientific">Actinomycetospora endophytica</name>
    <dbReference type="NCBI Taxonomy" id="2291215"/>
    <lineage>
        <taxon>Bacteria</taxon>
        <taxon>Bacillati</taxon>
        <taxon>Actinomycetota</taxon>
        <taxon>Actinomycetes</taxon>
        <taxon>Pseudonocardiales</taxon>
        <taxon>Pseudonocardiaceae</taxon>
        <taxon>Actinomycetospora</taxon>
    </lineage>
</organism>
<dbReference type="InterPro" id="IPR051448">
    <property type="entry name" value="CdaR-like_regulators"/>
</dbReference>
<feature type="domain" description="CdaR GGDEF-like" evidence="3">
    <location>
        <begin position="294"/>
        <end position="409"/>
    </location>
</feature>
<name>A0ABS8P3U9_9PSEU</name>
<protein>
    <submittedName>
        <fullName evidence="4">Helix-turn-helix domain-containing protein</fullName>
    </submittedName>
</protein>
<sequence>MRSLLLLGKMMAEGADERQIVLLASGAAPSLARCGYAQVVLPGDTGPRELAAEIAGLGPSGGPVRVPGLEHGWAWPLRQTEDPLGHLVVGGPAEFSGEETFLLRALAQQTGDALANRRLHDQEQATAATLVAVNDRLRGTVEALRRSMDIHSRLTAVAVSGEGQDGIARAVHDLTGLGVAIEDRYGNLQAWAGPDRPSVYPKEPPACRERLIARIAREARPLRHGTQVVALAHPQGDTLGAIVLHDPDQRAGEAELMALEHGATILAMELARVRSLAESELRLRRDVVDELLGGTDEESSLARAMALGYDLQRPHRVVVVEGHGRVRDDDAFFQAVRRAARDEPAGTLVVARREEVVLLADSEPDWEHLRRAVLRELGGGRARMGVGQRCEQVGDFPRSYRQARLALRLPAQAEWDDRAIRFDDLGVYQLLVGIEDLGEIERFVQHWLGKLLEYDTSRGSELVRTLAHHLERGGNYELTAKSLIVHRNTLKYRLQRIRQIAGVDLGDPDVWFNLHLATRAWRTLEVLRASR</sequence>
<comment type="similarity">
    <text evidence="1">Belongs to the CdaR family.</text>
</comment>
<reference evidence="4 5" key="1">
    <citation type="submission" date="2021-11" db="EMBL/GenBank/DDBJ databases">
        <title>Draft genome sequence of Actinomycetospora sp. SF1 isolated from the rhizosphere soil.</title>
        <authorList>
            <person name="Duangmal K."/>
            <person name="Chantavorakit T."/>
        </authorList>
    </citation>
    <scope>NUCLEOTIDE SEQUENCE [LARGE SCALE GENOMIC DNA]</scope>
    <source>
        <strain evidence="4 5">TBRC 5722</strain>
    </source>
</reference>
<dbReference type="RefSeq" id="WP_230730582.1">
    <property type="nucleotide sequence ID" value="NZ_JAJNDB010000001.1"/>
</dbReference>
<dbReference type="Gene3D" id="3.30.450.40">
    <property type="match status" value="1"/>
</dbReference>
<dbReference type="InterPro" id="IPR041522">
    <property type="entry name" value="CdaR_GGDEF"/>
</dbReference>
<gene>
    <name evidence="4" type="ORF">LQ327_05900</name>
</gene>
<dbReference type="Gene3D" id="1.10.10.2840">
    <property type="entry name" value="PucR C-terminal helix-turn-helix domain"/>
    <property type="match status" value="1"/>
</dbReference>
<dbReference type="PANTHER" id="PTHR33744">
    <property type="entry name" value="CARBOHYDRATE DIACID REGULATOR"/>
    <property type="match status" value="1"/>
</dbReference>
<dbReference type="SUPFAM" id="SSF55781">
    <property type="entry name" value="GAF domain-like"/>
    <property type="match status" value="1"/>
</dbReference>
<accession>A0ABS8P3U9</accession>
<feature type="domain" description="PucR C-terminal helix-turn-helix" evidence="2">
    <location>
        <begin position="462"/>
        <end position="520"/>
    </location>
</feature>
<keyword evidence="5" id="KW-1185">Reference proteome</keyword>
<dbReference type="Proteomes" id="UP001199469">
    <property type="component" value="Unassembled WGS sequence"/>
</dbReference>
<proteinExistence type="inferred from homology"/>
<evidence type="ECO:0000313" key="4">
    <source>
        <dbReference type="EMBL" id="MCD2192921.1"/>
    </source>
</evidence>
<evidence type="ECO:0000259" key="2">
    <source>
        <dbReference type="Pfam" id="PF13556"/>
    </source>
</evidence>
<dbReference type="EMBL" id="JAJNDB010000001">
    <property type="protein sequence ID" value="MCD2192921.1"/>
    <property type="molecule type" value="Genomic_DNA"/>
</dbReference>
<dbReference type="InterPro" id="IPR025736">
    <property type="entry name" value="PucR_C-HTH_dom"/>
</dbReference>